<evidence type="ECO:0000256" key="1">
    <source>
        <dbReference type="ARBA" id="ARBA00004651"/>
    </source>
</evidence>
<evidence type="ECO:0000256" key="3">
    <source>
        <dbReference type="ARBA" id="ARBA00022692"/>
    </source>
</evidence>
<sequence length="432" mass="49607">MALAVGELMPKKSRELKAEAIMHAIHYGFMPSTSNCTIPTVNIFSVHAVTLRSFQMISHVVLFCFASVGNVGMLLILHRNIRCSKANRIFILLLHMNIADLIVTFEYLPKHVIHMYTVWWYGGNILCKIGRFFDIFGVCLSSAVLVCMCFDRMLSVSRPLSIFHGVQRSKAMLCIAWFTAFAISTPQMGIFVAASHPCDRSHVQCVSRDYIGLLDTRYVLAYTFATAVYLYFLPLIVIISCYSLIFYRLKISVKSHNNVLVASEGRCLVTVSNRSRKGIGPVKSQLERMKTPRASSSHLKNLKRAKTKTVRMTMSIVLFFLICWTPYYIATTVHFIDIDYSSGRPKRYIVIPPTLHKLLYMFATMNSAFNPYVYGYFSFDLREELRKLWSFWWKRVDEDKMLGSSTATRCHTRNDDDTLARLWLSKQRSSSR</sequence>
<dbReference type="PROSITE" id="PS50262">
    <property type="entry name" value="G_PROTEIN_RECEP_F1_2"/>
    <property type="match status" value="1"/>
</dbReference>
<dbReference type="GO" id="GO:0042277">
    <property type="term" value="F:peptide binding"/>
    <property type="evidence" value="ECO:0007669"/>
    <property type="project" value="TreeGrafter"/>
</dbReference>
<keyword evidence="6 10" id="KW-0472">Membrane</keyword>
<evidence type="ECO:0000256" key="10">
    <source>
        <dbReference type="RuleBase" id="RU046427"/>
    </source>
</evidence>
<keyword evidence="3 10" id="KW-0812">Transmembrane</keyword>
<dbReference type="GO" id="GO:0005000">
    <property type="term" value="F:vasopressin receptor activity"/>
    <property type="evidence" value="ECO:0007669"/>
    <property type="project" value="InterPro"/>
</dbReference>
<dbReference type="PRINTS" id="PR00237">
    <property type="entry name" value="GPCRRHODOPSN"/>
</dbReference>
<feature type="transmembrane region" description="Helical" evidence="10">
    <location>
        <begin position="316"/>
        <end position="338"/>
    </location>
</feature>
<keyword evidence="5 10" id="KW-0297">G-protein coupled receptor</keyword>
<feature type="transmembrane region" description="Helical" evidence="10">
    <location>
        <begin position="219"/>
        <end position="247"/>
    </location>
</feature>
<dbReference type="WBParaSite" id="TCNE_0000533901-mRNA-1">
    <property type="protein sequence ID" value="TCNE_0000533901-mRNA-1"/>
    <property type="gene ID" value="TCNE_0000533901"/>
</dbReference>
<evidence type="ECO:0000256" key="2">
    <source>
        <dbReference type="ARBA" id="ARBA00022475"/>
    </source>
</evidence>
<dbReference type="EMBL" id="UYWY01019347">
    <property type="protein sequence ID" value="VDM36426.1"/>
    <property type="molecule type" value="Genomic_DNA"/>
</dbReference>
<feature type="transmembrane region" description="Helical" evidence="10">
    <location>
        <begin position="56"/>
        <end position="77"/>
    </location>
</feature>
<dbReference type="AlphaFoldDB" id="A0A183UA19"/>
<feature type="domain" description="G-protein coupled receptors family 1 profile" evidence="11">
    <location>
        <begin position="69"/>
        <end position="374"/>
    </location>
</feature>
<keyword evidence="7 10" id="KW-0675">Receptor</keyword>
<dbReference type="InterPro" id="IPR017452">
    <property type="entry name" value="GPCR_Rhodpsn_7TM"/>
</dbReference>
<keyword evidence="9 10" id="KW-0807">Transducer</keyword>
<evidence type="ECO:0000313" key="13">
    <source>
        <dbReference type="Proteomes" id="UP000050794"/>
    </source>
</evidence>
<keyword evidence="4 10" id="KW-1133">Transmembrane helix</keyword>
<gene>
    <name evidence="12" type="ORF">TCNE_LOCUS5339</name>
</gene>
<comment type="similarity">
    <text evidence="10">Belongs to the G-protein coupled receptor 1 family. Vasopressin/oxytocin receptor subfamily.</text>
</comment>
<dbReference type="PRINTS" id="PR00896">
    <property type="entry name" value="VASOPRESSINR"/>
</dbReference>
<dbReference type="PANTHER" id="PTHR24241:SF59">
    <property type="entry name" value="ADIPOKINETIC HORMONE RECEPTOR, ISOFORM C"/>
    <property type="match status" value="1"/>
</dbReference>
<evidence type="ECO:0000256" key="9">
    <source>
        <dbReference type="ARBA" id="ARBA00023224"/>
    </source>
</evidence>
<dbReference type="PANTHER" id="PTHR24241">
    <property type="entry name" value="NEUROPEPTIDE RECEPTOR-RELATED G-PROTEIN COUPLED RECEPTOR"/>
    <property type="match status" value="1"/>
</dbReference>
<evidence type="ECO:0000313" key="12">
    <source>
        <dbReference type="EMBL" id="VDM36426.1"/>
    </source>
</evidence>
<dbReference type="Proteomes" id="UP000050794">
    <property type="component" value="Unassembled WGS sequence"/>
</dbReference>
<dbReference type="GO" id="GO:0032870">
    <property type="term" value="P:cellular response to hormone stimulus"/>
    <property type="evidence" value="ECO:0007669"/>
    <property type="project" value="TreeGrafter"/>
</dbReference>
<protein>
    <submittedName>
        <fullName evidence="14">G_PROTEIN_RECEP_F1_2 domain-containing protein</fullName>
    </submittedName>
</protein>
<accession>A0A183UA19</accession>
<dbReference type="InterPro" id="IPR001817">
    <property type="entry name" value="Vasoprsn_rcpt"/>
</dbReference>
<evidence type="ECO:0000256" key="8">
    <source>
        <dbReference type="ARBA" id="ARBA00023180"/>
    </source>
</evidence>
<proteinExistence type="inferred from homology"/>
<dbReference type="SUPFAM" id="SSF81321">
    <property type="entry name" value="Family A G protein-coupled receptor-like"/>
    <property type="match status" value="1"/>
</dbReference>
<evidence type="ECO:0000259" key="11">
    <source>
        <dbReference type="PROSITE" id="PS50262"/>
    </source>
</evidence>
<evidence type="ECO:0000256" key="6">
    <source>
        <dbReference type="ARBA" id="ARBA00023136"/>
    </source>
</evidence>
<name>A0A183UA19_TOXCA</name>
<dbReference type="Pfam" id="PF00001">
    <property type="entry name" value="7tm_1"/>
    <property type="match status" value="1"/>
</dbReference>
<dbReference type="InterPro" id="IPR000276">
    <property type="entry name" value="GPCR_Rhodpsn"/>
</dbReference>
<evidence type="ECO:0000256" key="4">
    <source>
        <dbReference type="ARBA" id="ARBA00022989"/>
    </source>
</evidence>
<feature type="transmembrane region" description="Helical" evidence="10">
    <location>
        <begin position="171"/>
        <end position="194"/>
    </location>
</feature>
<evidence type="ECO:0000313" key="14">
    <source>
        <dbReference type="WBParaSite" id="TCNE_0000533901-mRNA-1"/>
    </source>
</evidence>
<keyword evidence="13" id="KW-1185">Reference proteome</keyword>
<comment type="subcellular location">
    <subcellularLocation>
        <location evidence="1 10">Cell membrane</location>
        <topology evidence="1 10">Multi-pass membrane protein</topology>
    </subcellularLocation>
</comment>
<reference evidence="14" key="1">
    <citation type="submission" date="2016-06" db="UniProtKB">
        <authorList>
            <consortium name="WormBaseParasite"/>
        </authorList>
    </citation>
    <scope>IDENTIFICATION</scope>
</reference>
<dbReference type="GO" id="GO:0005886">
    <property type="term" value="C:plasma membrane"/>
    <property type="evidence" value="ECO:0007669"/>
    <property type="project" value="UniProtKB-SubCell"/>
</dbReference>
<feature type="transmembrane region" description="Helical" evidence="10">
    <location>
        <begin position="89"/>
        <end position="109"/>
    </location>
</feature>
<evidence type="ECO:0000256" key="5">
    <source>
        <dbReference type="ARBA" id="ARBA00023040"/>
    </source>
</evidence>
<organism evidence="13 14">
    <name type="scientific">Toxocara canis</name>
    <name type="common">Canine roundworm</name>
    <dbReference type="NCBI Taxonomy" id="6265"/>
    <lineage>
        <taxon>Eukaryota</taxon>
        <taxon>Metazoa</taxon>
        <taxon>Ecdysozoa</taxon>
        <taxon>Nematoda</taxon>
        <taxon>Chromadorea</taxon>
        <taxon>Rhabditida</taxon>
        <taxon>Spirurina</taxon>
        <taxon>Ascaridomorpha</taxon>
        <taxon>Ascaridoidea</taxon>
        <taxon>Toxocaridae</taxon>
        <taxon>Toxocara</taxon>
    </lineage>
</organism>
<feature type="transmembrane region" description="Helical" evidence="10">
    <location>
        <begin position="358"/>
        <end position="377"/>
    </location>
</feature>
<keyword evidence="8 10" id="KW-0325">Glycoprotein</keyword>
<keyword evidence="2" id="KW-1003">Cell membrane</keyword>
<dbReference type="Gene3D" id="1.20.1070.10">
    <property type="entry name" value="Rhodopsin 7-helix transmembrane proteins"/>
    <property type="match status" value="1"/>
</dbReference>
<feature type="transmembrane region" description="Helical" evidence="10">
    <location>
        <begin position="129"/>
        <end position="150"/>
    </location>
</feature>
<reference evidence="12 13" key="2">
    <citation type="submission" date="2018-11" db="EMBL/GenBank/DDBJ databases">
        <authorList>
            <consortium name="Pathogen Informatics"/>
        </authorList>
    </citation>
    <scope>NUCLEOTIDE SEQUENCE [LARGE SCALE GENOMIC DNA]</scope>
</reference>
<evidence type="ECO:0000256" key="7">
    <source>
        <dbReference type="ARBA" id="ARBA00023170"/>
    </source>
</evidence>